<keyword evidence="1" id="KW-0812">Transmembrane</keyword>
<dbReference type="AlphaFoldDB" id="E7GC70"/>
<organism evidence="2 3">
    <name type="scientific">Coprobacillus cateniformis</name>
    <dbReference type="NCBI Taxonomy" id="100884"/>
    <lineage>
        <taxon>Bacteria</taxon>
        <taxon>Bacillati</taxon>
        <taxon>Bacillota</taxon>
        <taxon>Erysipelotrichia</taxon>
        <taxon>Erysipelotrichales</taxon>
        <taxon>Coprobacillaceae</taxon>
        <taxon>Coprobacillus</taxon>
    </lineage>
</organism>
<evidence type="ECO:0000313" key="3">
    <source>
        <dbReference type="Proteomes" id="UP000003157"/>
    </source>
</evidence>
<feature type="transmembrane region" description="Helical" evidence="1">
    <location>
        <begin position="28"/>
        <end position="46"/>
    </location>
</feature>
<proteinExistence type="predicted"/>
<name>E7GC70_9FIRM</name>
<keyword evidence="1" id="KW-0472">Membrane</keyword>
<dbReference type="EMBL" id="ADKX01000039">
    <property type="protein sequence ID" value="EFW04079.1"/>
    <property type="molecule type" value="Genomic_DNA"/>
</dbReference>
<dbReference type="PANTHER" id="PTHR34351:SF1">
    <property type="entry name" value="SLR1927 PROTEIN"/>
    <property type="match status" value="1"/>
</dbReference>
<dbReference type="PANTHER" id="PTHR34351">
    <property type="entry name" value="SLR1927 PROTEIN-RELATED"/>
    <property type="match status" value="1"/>
</dbReference>
<keyword evidence="3" id="KW-1185">Reference proteome</keyword>
<dbReference type="OrthoDB" id="9789943at2"/>
<comment type="caution">
    <text evidence="2">The sequence shown here is derived from an EMBL/GenBank/DDBJ whole genome shotgun (WGS) entry which is preliminary data.</text>
</comment>
<dbReference type="eggNOG" id="COG1721">
    <property type="taxonomic scope" value="Bacteria"/>
</dbReference>
<dbReference type="HOGENOM" id="CLU_851816_0_0_9"/>
<protein>
    <submittedName>
        <fullName evidence="2">Uncharacterized protein</fullName>
    </submittedName>
</protein>
<accession>E7GC70</accession>
<evidence type="ECO:0000313" key="2">
    <source>
        <dbReference type="EMBL" id="EFW04079.1"/>
    </source>
</evidence>
<dbReference type="STRING" id="100884.GCA_000269565_00013"/>
<keyword evidence="1" id="KW-1133">Transmembrane helix</keyword>
<sequence>MYKGLMKYLCVLIFLYGVWSLLLGYFLFLLFALGVLLFFFSVIVSYKSMRMTDVIVTCHRSILERHENLYMTFTRVDKSLFHCGSLIVDYSVIDSLGKVIYRRKQKIYDQLAMDALTIDDCGYYYVQIHHIYCFDLLGCIHFKRNSNQHAYFYVFPSLIPIDMQLENTVGFTQESTEYSPYQSGEDYSEIFDLRPYHEHDSLRHIHWKASLKKDELFVKIGSQPIVKKILLAVELHHMREDNQALDRFYSLCSLLLKRQVHFEILCPQSHTEGMVPELIINQEHLRECMKRILKDMSLKYQSALAQNHDYLSVYVVSSQGIEVYEK</sequence>
<gene>
    <name evidence="2" type="ORF">HMPREF9488_02362</name>
</gene>
<evidence type="ECO:0000256" key="1">
    <source>
        <dbReference type="SAM" id="Phobius"/>
    </source>
</evidence>
<dbReference type="Proteomes" id="UP000003157">
    <property type="component" value="Unassembled WGS sequence"/>
</dbReference>
<reference evidence="2 3" key="1">
    <citation type="submission" date="2010-12" db="EMBL/GenBank/DDBJ databases">
        <title>The Genome Sequence of Coprobacillus sp. strain 29_1.</title>
        <authorList>
            <consortium name="The Broad Institute Genome Sequencing Platform"/>
            <person name="Earl A."/>
            <person name="Ward D."/>
            <person name="Feldgarden M."/>
            <person name="Gevers D."/>
            <person name="Daigneault M."/>
            <person name="Sibley C.D."/>
            <person name="White A."/>
            <person name="Strauss J."/>
            <person name="Allen-Vercoe E."/>
            <person name="Young S.K."/>
            <person name="Zeng Q."/>
            <person name="Gargeya S."/>
            <person name="Fitzgerald M."/>
            <person name="Haas B."/>
            <person name="Abouelleil A."/>
            <person name="Alvarado L."/>
            <person name="Arachchi H.M."/>
            <person name="Berlin A."/>
            <person name="Brown A."/>
            <person name="Chapman S.B."/>
            <person name="Chen Z."/>
            <person name="Dunbar C."/>
            <person name="Freedman E."/>
            <person name="Gearin G."/>
            <person name="Gellesch M."/>
            <person name="Goldberg J."/>
            <person name="Griggs A."/>
            <person name="Gujja S."/>
            <person name="Heilman E."/>
            <person name="Heiman D."/>
            <person name="Howarth C."/>
            <person name="Larson L."/>
            <person name="Lui A."/>
            <person name="MacDonald P.J.P."/>
            <person name="Mehta T."/>
            <person name="Montmayeur A."/>
            <person name="Murphy C."/>
            <person name="Neiman D."/>
            <person name="Pearson M."/>
            <person name="Priest M."/>
            <person name="Roberts A."/>
            <person name="Saif S."/>
            <person name="Shea T."/>
            <person name="Shenoy N."/>
            <person name="Sisk P."/>
            <person name="Stolte C."/>
            <person name="Sykes S."/>
            <person name="White J."/>
            <person name="Yandava C."/>
            <person name="Nusbaum C."/>
            <person name="Birren B."/>
        </authorList>
    </citation>
    <scope>NUCLEOTIDE SEQUENCE [LARGE SCALE GENOMIC DNA]</scope>
    <source>
        <strain evidence="2 3">29_1</strain>
    </source>
</reference>